<proteinExistence type="predicted"/>
<organism evidence="2 3">
    <name type="scientific">Streptomyces chilikensis</name>
    <dbReference type="NCBI Taxonomy" id="1194079"/>
    <lineage>
        <taxon>Bacteria</taxon>
        <taxon>Bacillati</taxon>
        <taxon>Actinomycetota</taxon>
        <taxon>Actinomycetes</taxon>
        <taxon>Kitasatosporales</taxon>
        <taxon>Streptomycetaceae</taxon>
        <taxon>Streptomyces</taxon>
    </lineage>
</organism>
<dbReference type="EMBL" id="JBEZNA010000046">
    <property type="protein sequence ID" value="MEU9579406.1"/>
    <property type="molecule type" value="Genomic_DNA"/>
</dbReference>
<dbReference type="RefSeq" id="WP_359274270.1">
    <property type="nucleotide sequence ID" value="NZ_JBEZNA010000046.1"/>
</dbReference>
<keyword evidence="3" id="KW-1185">Reference proteome</keyword>
<sequence>MPASPTPPPRATLTRRTRAALTAGAVIVALTALTPLFGSRSPEPPPSDGRGSAPAAAPAAAEAAAETLCAPAGVLRGGNGAKAAVSLCTSTGGPSLALSAPASCSAPGGRTYACRTSGTWTARKDGEVVARGALPGSADHPGPGTYEITAEVRVRSTPAGIDLRGGARAPLTLTEPLRAPTHRIEVDRERLRPGRTTVLTYTVHRDSEEGDGSGRFGLIGEEDSGIRLTTDDARCVNPLIGRHPSKERLVHALDCALTDLQPGNPSTVVVRATTTDTCSTVVSKLGYWMPKGQTFRTGGMVAGPAVACAG</sequence>
<feature type="region of interest" description="Disordered" evidence="1">
    <location>
        <begin position="36"/>
        <end position="58"/>
    </location>
</feature>
<name>A0ABV3ETC6_9ACTN</name>
<evidence type="ECO:0000313" key="3">
    <source>
        <dbReference type="Proteomes" id="UP001551584"/>
    </source>
</evidence>
<protein>
    <recommendedName>
        <fullName evidence="4">Serine/threonine protein kinase</fullName>
    </recommendedName>
</protein>
<evidence type="ECO:0000256" key="1">
    <source>
        <dbReference type="SAM" id="MobiDB-lite"/>
    </source>
</evidence>
<reference evidence="2 3" key="1">
    <citation type="submission" date="2024-06" db="EMBL/GenBank/DDBJ databases">
        <title>The Natural Products Discovery Center: Release of the First 8490 Sequenced Strains for Exploring Actinobacteria Biosynthetic Diversity.</title>
        <authorList>
            <person name="Kalkreuter E."/>
            <person name="Kautsar S.A."/>
            <person name="Yang D."/>
            <person name="Bader C.D."/>
            <person name="Teijaro C.N."/>
            <person name="Fluegel L."/>
            <person name="Davis C.M."/>
            <person name="Simpson J.R."/>
            <person name="Lauterbach L."/>
            <person name="Steele A.D."/>
            <person name="Gui C."/>
            <person name="Meng S."/>
            <person name="Li G."/>
            <person name="Viehrig K."/>
            <person name="Ye F."/>
            <person name="Su P."/>
            <person name="Kiefer A.F."/>
            <person name="Nichols A."/>
            <person name="Cepeda A.J."/>
            <person name="Yan W."/>
            <person name="Fan B."/>
            <person name="Jiang Y."/>
            <person name="Adhikari A."/>
            <person name="Zheng C.-J."/>
            <person name="Schuster L."/>
            <person name="Cowan T.M."/>
            <person name="Smanski M.J."/>
            <person name="Chevrette M.G."/>
            <person name="De Carvalho L.P.S."/>
            <person name="Shen B."/>
        </authorList>
    </citation>
    <scope>NUCLEOTIDE SEQUENCE [LARGE SCALE GENOMIC DNA]</scope>
    <source>
        <strain evidence="2 3">NPDC048117</strain>
    </source>
</reference>
<evidence type="ECO:0000313" key="2">
    <source>
        <dbReference type="EMBL" id="MEU9579406.1"/>
    </source>
</evidence>
<accession>A0ABV3ETC6</accession>
<dbReference type="Proteomes" id="UP001551584">
    <property type="component" value="Unassembled WGS sequence"/>
</dbReference>
<gene>
    <name evidence="2" type="ORF">AB0D95_19410</name>
</gene>
<comment type="caution">
    <text evidence="2">The sequence shown here is derived from an EMBL/GenBank/DDBJ whole genome shotgun (WGS) entry which is preliminary data.</text>
</comment>
<evidence type="ECO:0008006" key="4">
    <source>
        <dbReference type="Google" id="ProtNLM"/>
    </source>
</evidence>